<keyword evidence="5" id="KW-1185">Reference proteome</keyword>
<proteinExistence type="inferred from homology"/>
<keyword evidence="2" id="KW-0436">Ligase</keyword>
<dbReference type="Gene3D" id="3.40.50.12780">
    <property type="entry name" value="N-terminal domain of ligase-like"/>
    <property type="match status" value="1"/>
</dbReference>
<comment type="caution">
    <text evidence="4">The sequence shown here is derived from an EMBL/GenBank/DDBJ whole genome shotgun (WGS) entry which is preliminary data.</text>
</comment>
<dbReference type="InterPro" id="IPR042099">
    <property type="entry name" value="ANL_N_sf"/>
</dbReference>
<protein>
    <submittedName>
        <fullName evidence="4">AMP-binding protein</fullName>
    </submittedName>
</protein>
<dbReference type="PANTHER" id="PTHR43201:SF5">
    <property type="entry name" value="MEDIUM-CHAIN ACYL-COA LIGASE ACSF2, MITOCHONDRIAL"/>
    <property type="match status" value="1"/>
</dbReference>
<evidence type="ECO:0000256" key="1">
    <source>
        <dbReference type="ARBA" id="ARBA00006432"/>
    </source>
</evidence>
<dbReference type="InterPro" id="IPR045851">
    <property type="entry name" value="AMP-bd_C_sf"/>
</dbReference>
<evidence type="ECO:0000313" key="4">
    <source>
        <dbReference type="EMBL" id="MFD0763140.1"/>
    </source>
</evidence>
<evidence type="ECO:0000313" key="5">
    <source>
        <dbReference type="Proteomes" id="UP001597032"/>
    </source>
</evidence>
<organism evidence="4 5">
    <name type="scientific">Lutibacter aestuarii</name>
    <dbReference type="NCBI Taxonomy" id="861111"/>
    <lineage>
        <taxon>Bacteria</taxon>
        <taxon>Pseudomonadati</taxon>
        <taxon>Bacteroidota</taxon>
        <taxon>Flavobacteriia</taxon>
        <taxon>Flavobacteriales</taxon>
        <taxon>Flavobacteriaceae</taxon>
        <taxon>Lutibacter</taxon>
    </lineage>
</organism>
<dbReference type="Proteomes" id="UP001597032">
    <property type="component" value="Unassembled WGS sequence"/>
</dbReference>
<dbReference type="EMBL" id="JBHTIC010000020">
    <property type="protein sequence ID" value="MFD0763140.1"/>
    <property type="molecule type" value="Genomic_DNA"/>
</dbReference>
<dbReference type="SUPFAM" id="SSF56801">
    <property type="entry name" value="Acetyl-CoA synthetase-like"/>
    <property type="match status" value="1"/>
</dbReference>
<accession>A0ABW2Z9I1</accession>
<dbReference type="Pfam" id="PF00501">
    <property type="entry name" value="AMP-binding"/>
    <property type="match status" value="1"/>
</dbReference>
<dbReference type="InterPro" id="IPR000873">
    <property type="entry name" value="AMP-dep_synth/lig_dom"/>
</dbReference>
<feature type="domain" description="AMP-dependent synthetase/ligase" evidence="3">
    <location>
        <begin position="49"/>
        <end position="187"/>
    </location>
</feature>
<comment type="similarity">
    <text evidence="1">Belongs to the ATP-dependent AMP-binding enzyme family.</text>
</comment>
<dbReference type="Gene3D" id="3.30.300.30">
    <property type="match status" value="1"/>
</dbReference>
<gene>
    <name evidence="4" type="ORF">ACFQZW_13705</name>
</gene>
<name>A0ABW2Z9I1_9FLAO</name>
<dbReference type="RefSeq" id="WP_386783718.1">
    <property type="nucleotide sequence ID" value="NZ_JBHTIC010000020.1"/>
</dbReference>
<sequence length="354" mass="39812">MFIHKSFKINGESFSSIEELILFSEGVSNEIAQFLKEWFNLEPFVEVKTSGSTGTPKIIQLQKALMINSAKATGAYFNIKENAKVLLCMSPNFIAGKMMLVRALTLGWHLDVVSATSNPLRTIKKVYDFSAMVPLQLHNSLPQINKIKKLIVGGGVVSEKLLNQLQVIKTNVYATYGMTETITHIAVKKLNNFEGKELNLNVKFNYITLPNITVSKDYRGCLVINAPEVANELVITNDLVELISETEFKWLGRFDTIINSGGVKLIPEQIEEKLASIIQKRFFITGISDSILGEKLILLVEGKNDISLESKLKKTTLLSKYEKPKEIYFINAFIETPTSKINRVETIKLLKNIY</sequence>
<reference evidence="5" key="1">
    <citation type="journal article" date="2019" name="Int. J. Syst. Evol. Microbiol.">
        <title>The Global Catalogue of Microorganisms (GCM) 10K type strain sequencing project: providing services to taxonomists for standard genome sequencing and annotation.</title>
        <authorList>
            <consortium name="The Broad Institute Genomics Platform"/>
            <consortium name="The Broad Institute Genome Sequencing Center for Infectious Disease"/>
            <person name="Wu L."/>
            <person name="Ma J."/>
        </authorList>
    </citation>
    <scope>NUCLEOTIDE SEQUENCE [LARGE SCALE GENOMIC DNA]</scope>
    <source>
        <strain evidence="5">CCUG 60022</strain>
    </source>
</reference>
<evidence type="ECO:0000256" key="2">
    <source>
        <dbReference type="ARBA" id="ARBA00022598"/>
    </source>
</evidence>
<dbReference type="PANTHER" id="PTHR43201">
    <property type="entry name" value="ACYL-COA SYNTHETASE"/>
    <property type="match status" value="1"/>
</dbReference>
<evidence type="ECO:0000259" key="3">
    <source>
        <dbReference type="Pfam" id="PF00501"/>
    </source>
</evidence>